<name>A0ABQ7E5S9_BRACR</name>
<reference evidence="3 4" key="1">
    <citation type="journal article" date="2020" name="BMC Genomics">
        <title>Intraspecific diversification of the crop wild relative Brassica cretica Lam. using demographic model selection.</title>
        <authorList>
            <person name="Kioukis A."/>
            <person name="Michalopoulou V.A."/>
            <person name="Briers L."/>
            <person name="Pirintsos S."/>
            <person name="Studholme D.J."/>
            <person name="Pavlidis P."/>
            <person name="Sarris P.F."/>
        </authorList>
    </citation>
    <scope>NUCLEOTIDE SEQUENCE [LARGE SCALE GENOMIC DNA]</scope>
    <source>
        <strain evidence="4">cv. PFS-1207/04</strain>
    </source>
</reference>
<protein>
    <recommendedName>
        <fullName evidence="2">Putative plant transposon protein domain-containing protein</fullName>
    </recommendedName>
</protein>
<evidence type="ECO:0000256" key="1">
    <source>
        <dbReference type="SAM" id="MobiDB-lite"/>
    </source>
</evidence>
<keyword evidence="4" id="KW-1185">Reference proteome</keyword>
<accession>A0ABQ7E5S9</accession>
<dbReference type="Proteomes" id="UP000266723">
    <property type="component" value="Unassembled WGS sequence"/>
</dbReference>
<evidence type="ECO:0000313" key="3">
    <source>
        <dbReference type="EMBL" id="KAF3591893.1"/>
    </source>
</evidence>
<sequence length="509" mass="58342">MTYSSSASIRRGNRDARGASPQHGASPSPENAGDHPARFMTFKSRLEANDPAIAEARRIVENVGWMYTILHVRPFCPRVVRECISNLCIADYKVYIRGSRFDFDLVVINQLFMIPIVENSHTWEDEDLTQAIVFLTGGRCPIWETFSLTYLQPQYHCLYKMCELNWISGFHVDAMIKQRLRFLFAFVRSKPIDFGRLVYDQVVDMARDSDADKKIILPNLIYQTLILQREITALQGDEPLIGHPQWINGVEADSSIRRGRKGRINVESAWYLGAFMRAEKREYELFHQPSILKTCNVTHMVNKSPCEIGIYVSGVDKGIKVLEANVPTHGLSTLAVGIFYVCLGEDIEANNVFQQFTANHVDIDSDAIYEMGDELESRLIQFHAPFFNTNGPTLKFPDDNVIDTPTCLYGHTYDVYAQQYQKQQGNSTAILIRSCKLGTFNPQRNMFLIDREQHLFVARSRFSLATVDQDTSLVDRHSLTTIDRRHPSSVDRHLPFDVDRYFSPNIDRY</sequence>
<evidence type="ECO:0000259" key="2">
    <source>
        <dbReference type="Pfam" id="PF20167"/>
    </source>
</evidence>
<organism evidence="3 4">
    <name type="scientific">Brassica cretica</name>
    <name type="common">Mustard</name>
    <dbReference type="NCBI Taxonomy" id="69181"/>
    <lineage>
        <taxon>Eukaryota</taxon>
        <taxon>Viridiplantae</taxon>
        <taxon>Streptophyta</taxon>
        <taxon>Embryophyta</taxon>
        <taxon>Tracheophyta</taxon>
        <taxon>Spermatophyta</taxon>
        <taxon>Magnoliopsida</taxon>
        <taxon>eudicotyledons</taxon>
        <taxon>Gunneridae</taxon>
        <taxon>Pentapetalae</taxon>
        <taxon>rosids</taxon>
        <taxon>malvids</taxon>
        <taxon>Brassicales</taxon>
        <taxon>Brassicaceae</taxon>
        <taxon>Brassiceae</taxon>
        <taxon>Brassica</taxon>
    </lineage>
</organism>
<evidence type="ECO:0000313" key="4">
    <source>
        <dbReference type="Proteomes" id="UP000266723"/>
    </source>
</evidence>
<gene>
    <name evidence="3" type="ORF">DY000_02021378</name>
</gene>
<dbReference type="EMBL" id="QGKV02000299">
    <property type="protein sequence ID" value="KAF3591893.1"/>
    <property type="molecule type" value="Genomic_DNA"/>
</dbReference>
<feature type="domain" description="Putative plant transposon protein" evidence="2">
    <location>
        <begin position="63"/>
        <end position="227"/>
    </location>
</feature>
<feature type="region of interest" description="Disordered" evidence="1">
    <location>
        <begin position="1"/>
        <end position="34"/>
    </location>
</feature>
<proteinExistence type="predicted"/>
<dbReference type="Pfam" id="PF20167">
    <property type="entry name" value="Transposase_32"/>
    <property type="match status" value="1"/>
</dbReference>
<comment type="caution">
    <text evidence="3">The sequence shown here is derived from an EMBL/GenBank/DDBJ whole genome shotgun (WGS) entry which is preliminary data.</text>
</comment>
<dbReference type="InterPro" id="IPR046796">
    <property type="entry name" value="Transposase_32_dom"/>
</dbReference>